<evidence type="ECO:0000256" key="1">
    <source>
        <dbReference type="ARBA" id="ARBA00001947"/>
    </source>
</evidence>
<feature type="active site" description="Proton donor/acceptor" evidence="14">
    <location>
        <position position="406"/>
    </location>
</feature>
<keyword evidence="8" id="KW-0732">Signal</keyword>
<keyword evidence="4" id="KW-0964">Secreted</keyword>
<organism evidence="16 17">
    <name type="scientific">Paralvinella palmiformis</name>
    <dbReference type="NCBI Taxonomy" id="53620"/>
    <lineage>
        <taxon>Eukaryota</taxon>
        <taxon>Metazoa</taxon>
        <taxon>Spiralia</taxon>
        <taxon>Lophotrochozoa</taxon>
        <taxon>Annelida</taxon>
        <taxon>Polychaeta</taxon>
        <taxon>Sedentaria</taxon>
        <taxon>Canalipalpata</taxon>
        <taxon>Terebellida</taxon>
        <taxon>Terebelliformia</taxon>
        <taxon>Alvinellidae</taxon>
        <taxon>Paralvinella</taxon>
    </lineage>
</organism>
<comment type="subcellular location">
    <subcellularLocation>
        <location evidence="2">Secreted</location>
    </subcellularLocation>
</comment>
<keyword evidence="9" id="KW-0378">Hydrolase</keyword>
<dbReference type="SMART" id="SM00631">
    <property type="entry name" value="Zn_pept"/>
    <property type="match status" value="1"/>
</dbReference>
<dbReference type="InterPro" id="IPR000834">
    <property type="entry name" value="Peptidase_M14"/>
</dbReference>
<keyword evidence="10" id="KW-0862">Zinc</keyword>
<dbReference type="GO" id="GO:0004181">
    <property type="term" value="F:metallocarboxypeptidase activity"/>
    <property type="evidence" value="ECO:0007669"/>
    <property type="project" value="InterPro"/>
</dbReference>
<evidence type="ECO:0000256" key="12">
    <source>
        <dbReference type="ARBA" id="ARBA00023157"/>
    </source>
</evidence>
<comment type="similarity">
    <text evidence="3 14">Belongs to the peptidase M14 family.</text>
</comment>
<accession>A0AAD9J7Q5</accession>
<evidence type="ECO:0000256" key="4">
    <source>
        <dbReference type="ARBA" id="ARBA00022525"/>
    </source>
</evidence>
<dbReference type="PRINTS" id="PR00765">
    <property type="entry name" value="CRBOXYPTASEA"/>
</dbReference>
<evidence type="ECO:0000256" key="9">
    <source>
        <dbReference type="ARBA" id="ARBA00022801"/>
    </source>
</evidence>
<comment type="function">
    <text evidence="13">Involved in the digestion of the blood meal.</text>
</comment>
<evidence type="ECO:0000256" key="2">
    <source>
        <dbReference type="ARBA" id="ARBA00004613"/>
    </source>
</evidence>
<keyword evidence="5" id="KW-0121">Carboxypeptidase</keyword>
<dbReference type="InterPro" id="IPR003146">
    <property type="entry name" value="M14A_act_pep"/>
</dbReference>
<comment type="caution">
    <text evidence="16">The sequence shown here is derived from an EMBL/GenBank/DDBJ whole genome shotgun (WGS) entry which is preliminary data.</text>
</comment>
<gene>
    <name evidence="16" type="ORF">LSH36_531g01003</name>
</gene>
<evidence type="ECO:0000256" key="10">
    <source>
        <dbReference type="ARBA" id="ARBA00022833"/>
    </source>
</evidence>
<dbReference type="SUPFAM" id="SSF53187">
    <property type="entry name" value="Zn-dependent exopeptidases"/>
    <property type="match status" value="1"/>
</dbReference>
<evidence type="ECO:0000256" key="7">
    <source>
        <dbReference type="ARBA" id="ARBA00022723"/>
    </source>
</evidence>
<evidence type="ECO:0000256" key="13">
    <source>
        <dbReference type="ARBA" id="ARBA00057299"/>
    </source>
</evidence>
<evidence type="ECO:0000313" key="16">
    <source>
        <dbReference type="EMBL" id="KAK2147884.1"/>
    </source>
</evidence>
<name>A0AAD9J7Q5_9ANNE</name>
<keyword evidence="7" id="KW-0479">Metal-binding</keyword>
<dbReference type="Gene3D" id="3.40.630.10">
    <property type="entry name" value="Zn peptidases"/>
    <property type="match status" value="1"/>
</dbReference>
<dbReference type="PROSITE" id="PS52035">
    <property type="entry name" value="PEPTIDASE_M14"/>
    <property type="match status" value="1"/>
</dbReference>
<evidence type="ECO:0000256" key="3">
    <source>
        <dbReference type="ARBA" id="ARBA00005988"/>
    </source>
</evidence>
<comment type="cofactor">
    <cofactor evidence="1">
        <name>Zn(2+)</name>
        <dbReference type="ChEBI" id="CHEBI:29105"/>
    </cofactor>
</comment>
<keyword evidence="17" id="KW-1185">Reference proteome</keyword>
<dbReference type="PANTHER" id="PTHR11705">
    <property type="entry name" value="PROTEASE FAMILY M14 CARBOXYPEPTIDASE A,B"/>
    <property type="match status" value="1"/>
</dbReference>
<evidence type="ECO:0000256" key="5">
    <source>
        <dbReference type="ARBA" id="ARBA00022645"/>
    </source>
</evidence>
<dbReference type="PANTHER" id="PTHR11705:SF91">
    <property type="entry name" value="FI01817P-RELATED"/>
    <property type="match status" value="1"/>
</dbReference>
<reference evidence="16" key="1">
    <citation type="journal article" date="2023" name="Mol. Biol. Evol.">
        <title>Third-Generation Sequencing Reveals the Adaptive Role of the Epigenome in Three Deep-Sea Polychaetes.</title>
        <authorList>
            <person name="Perez M."/>
            <person name="Aroh O."/>
            <person name="Sun Y."/>
            <person name="Lan Y."/>
            <person name="Juniper S.K."/>
            <person name="Young C.R."/>
            <person name="Angers B."/>
            <person name="Qian P.Y."/>
        </authorList>
    </citation>
    <scope>NUCLEOTIDE SEQUENCE</scope>
    <source>
        <strain evidence="16">P08H-3</strain>
    </source>
</reference>
<keyword evidence="6" id="KW-0645">Protease</keyword>
<sequence>MGTEPGMKWRRRMFSDSASGLGIGNELAYPPRHRTTCRVHHVIRLKPKHESHLQLLKSLKNKHGEQMEFWRKPTIPLQDVDVRLSPEVIPGILPLLNESGLLYDVMTDDLESLVSAERPKRSVADVVDVTESPDNFSLSSYHTYDEISDWMDGLIDKCKPDCDVFSIGDTYEGRPMKIIRIGKESVRRPVIWIDAGIHAREWIAPATAIYIISKLIDPDKSDRIARVLASRYTWYILPVANPDGYDYTWTMDRLWRKTRSHHKYSPCRGVDGNRNWDFHWGGEGTSDLPCNEDYRGDEPFSEPETRNIARLVFDEFLLTLQGRLAVYLSLHSYGQYWLTPWGYTYNVPPDYPDLVHLGTKATEAMRRTHGSRYQVGSSARILYLAAGGSDDWAKGVLGVKYSYTVELCDTGRHGFILPPHYITTTGDEMLEATRSLSLSVLRERRRAARKRRRYT</sequence>
<keyword evidence="12" id="KW-1015">Disulfide bond</keyword>
<dbReference type="PROSITE" id="PS00132">
    <property type="entry name" value="CARBOXYPEPT_ZN_1"/>
    <property type="match status" value="1"/>
</dbReference>
<dbReference type="SUPFAM" id="SSF54897">
    <property type="entry name" value="Protease propeptides/inhibitors"/>
    <property type="match status" value="1"/>
</dbReference>
<evidence type="ECO:0000256" key="11">
    <source>
        <dbReference type="ARBA" id="ARBA00023049"/>
    </source>
</evidence>
<dbReference type="InterPro" id="IPR036990">
    <property type="entry name" value="M14A-like_propep"/>
</dbReference>
<proteinExistence type="inferred from homology"/>
<protein>
    <recommendedName>
        <fullName evidence="15">Peptidase M14 domain-containing protein</fullName>
    </recommendedName>
</protein>
<keyword evidence="11" id="KW-0482">Metalloprotease</keyword>
<dbReference type="Pfam" id="PF00246">
    <property type="entry name" value="Peptidase_M14"/>
    <property type="match status" value="1"/>
</dbReference>
<dbReference type="FunFam" id="3.40.630.10:FF:000040">
    <property type="entry name" value="zinc carboxypeptidase"/>
    <property type="match status" value="1"/>
</dbReference>
<feature type="domain" description="Peptidase M14" evidence="15">
    <location>
        <begin position="140"/>
        <end position="440"/>
    </location>
</feature>
<evidence type="ECO:0000256" key="8">
    <source>
        <dbReference type="ARBA" id="ARBA00022729"/>
    </source>
</evidence>
<evidence type="ECO:0000256" key="6">
    <source>
        <dbReference type="ARBA" id="ARBA00022670"/>
    </source>
</evidence>
<evidence type="ECO:0000313" key="17">
    <source>
        <dbReference type="Proteomes" id="UP001208570"/>
    </source>
</evidence>
<dbReference type="Pfam" id="PF02244">
    <property type="entry name" value="Propep_M14"/>
    <property type="match status" value="1"/>
</dbReference>
<dbReference type="GO" id="GO:0006508">
    <property type="term" value="P:proteolysis"/>
    <property type="evidence" value="ECO:0007669"/>
    <property type="project" value="UniProtKB-KW"/>
</dbReference>
<dbReference type="InterPro" id="IPR057246">
    <property type="entry name" value="CARBOXYPEPT_ZN_1"/>
</dbReference>
<dbReference type="GO" id="GO:0005615">
    <property type="term" value="C:extracellular space"/>
    <property type="evidence" value="ECO:0007669"/>
    <property type="project" value="TreeGrafter"/>
</dbReference>
<dbReference type="Proteomes" id="UP001208570">
    <property type="component" value="Unassembled WGS sequence"/>
</dbReference>
<dbReference type="GO" id="GO:0008270">
    <property type="term" value="F:zinc ion binding"/>
    <property type="evidence" value="ECO:0007669"/>
    <property type="project" value="InterPro"/>
</dbReference>
<evidence type="ECO:0000259" key="15">
    <source>
        <dbReference type="PROSITE" id="PS52035"/>
    </source>
</evidence>
<evidence type="ECO:0000256" key="14">
    <source>
        <dbReference type="PROSITE-ProRule" id="PRU01379"/>
    </source>
</evidence>
<dbReference type="AlphaFoldDB" id="A0AAD9J7Q5"/>
<dbReference type="CDD" id="cd03860">
    <property type="entry name" value="M14_CP_A-B_like"/>
    <property type="match status" value="1"/>
</dbReference>
<dbReference type="EMBL" id="JAODUP010000531">
    <property type="protein sequence ID" value="KAK2147884.1"/>
    <property type="molecule type" value="Genomic_DNA"/>
</dbReference>
<dbReference type="Gene3D" id="3.30.70.340">
    <property type="entry name" value="Metallocarboxypeptidase-like"/>
    <property type="match status" value="1"/>
</dbReference>